<evidence type="ECO:0000313" key="9">
    <source>
        <dbReference type="Proteomes" id="UP000695000"/>
    </source>
</evidence>
<feature type="domain" description="Protein kinase" evidence="8">
    <location>
        <begin position="10"/>
        <end position="312"/>
    </location>
</feature>
<sequence length="697" mass="81680">MNEPRIIGDWKNLLTLGSGGFGTVTLWKNSITNDYIAIKKCKWTSPENIPLKQRKRWCNEVDIMKEIKHENIASYKPMPDLLAMELEKYNKSLLPMLPMEYCENGNLRMFLKQPVNICGLQEEELRFFLKDMNSAIAYLHNRKITHRDIKPENIVRQKIGKEQRMNCNIYKLIDLGYAKELNSVTVSFVGTLHYLAPEILMNETYNCNVDYWSFGIVVFEVICGILPFLHRKNPAQRHECLIKKSPDVIYIYETLSGETKYSNEITIENNVSPLLRKHLERWLRIMLRFDPKDRGLTGNSRNVFEELDHILNTRIIRVFSVFNYRIYHYEIDDTTMLSTLMDWIKTDTSISIEDQLLIMDNVYYDNNDRKVFECFDDIRPNSLLMLFNKRSFNDNSKINFPVQIRGLFSPKPLNIDILKTCTNFAANYMLNQANLMNCTRKALRNQYDYTANLFLKECQSLDQLKTVSNRLLILIGVLKNVNCTRLGMSADAIKEHNKCLRQCKELIENVNAANSRHRKLCVQETVLNASYKRISSFLNDLNPERYFQEAMACTSICSNMEQKPRKIVVLINTYVKELYELLQNDDIIVHFPASMKFLRETVRLMKWIRALHDEILFMDEQLQKNHVSIIQSLSAGIRTVHSQDLNTKLSQAFDGRTDQLIELNTALRYRIQENIDEIYTEESQNANNIPRRGLLRL</sequence>
<evidence type="ECO:0000256" key="6">
    <source>
        <dbReference type="ARBA" id="ARBA00022777"/>
    </source>
</evidence>
<accession>A0ABM1NIG1</accession>
<evidence type="ECO:0000256" key="2">
    <source>
        <dbReference type="ARBA" id="ARBA00022490"/>
    </source>
</evidence>
<reference evidence="10" key="1">
    <citation type="submission" date="2025-08" db="UniProtKB">
        <authorList>
            <consortium name="RefSeq"/>
        </authorList>
    </citation>
    <scope>IDENTIFICATION</scope>
    <source>
        <tissue evidence="10">Whole Larva</tissue>
    </source>
</reference>
<keyword evidence="2" id="KW-0963">Cytoplasm</keyword>
<dbReference type="InterPro" id="IPR000719">
    <property type="entry name" value="Prot_kinase_dom"/>
</dbReference>
<dbReference type="GeneID" id="108569535"/>
<dbReference type="Pfam" id="PF00069">
    <property type="entry name" value="Pkinase"/>
    <property type="match status" value="1"/>
</dbReference>
<evidence type="ECO:0000313" key="10">
    <source>
        <dbReference type="RefSeq" id="XP_017786611.1"/>
    </source>
</evidence>
<name>A0ABM1NIG1_NICVS</name>
<keyword evidence="4" id="KW-0808">Transferase</keyword>
<dbReference type="SUPFAM" id="SSF56112">
    <property type="entry name" value="Protein kinase-like (PK-like)"/>
    <property type="match status" value="1"/>
</dbReference>
<gene>
    <name evidence="10" type="primary">LOC108569535</name>
</gene>
<keyword evidence="3" id="KW-0723">Serine/threonine-protein kinase</keyword>
<keyword evidence="9" id="KW-1185">Reference proteome</keyword>
<dbReference type="Gene3D" id="1.10.510.10">
    <property type="entry name" value="Transferase(Phosphotransferase) domain 1"/>
    <property type="match status" value="1"/>
</dbReference>
<protein>
    <submittedName>
        <fullName evidence="10">Inhibitor of nuclear factor kappa-B kinase subunit beta-like isoform X1</fullName>
    </submittedName>
</protein>
<dbReference type="PANTHER" id="PTHR22969:SF17">
    <property type="entry name" value="INHIBITOR OF NUCLEAR FACTOR KAPPA-B KINASE SUBUNIT BETA"/>
    <property type="match status" value="1"/>
</dbReference>
<evidence type="ECO:0000256" key="7">
    <source>
        <dbReference type="ARBA" id="ARBA00022840"/>
    </source>
</evidence>
<evidence type="ECO:0000256" key="3">
    <source>
        <dbReference type="ARBA" id="ARBA00022527"/>
    </source>
</evidence>
<keyword evidence="6" id="KW-0418">Kinase</keyword>
<organism evidence="9 10">
    <name type="scientific">Nicrophorus vespilloides</name>
    <name type="common">Boreal carrion beetle</name>
    <dbReference type="NCBI Taxonomy" id="110193"/>
    <lineage>
        <taxon>Eukaryota</taxon>
        <taxon>Metazoa</taxon>
        <taxon>Ecdysozoa</taxon>
        <taxon>Arthropoda</taxon>
        <taxon>Hexapoda</taxon>
        <taxon>Insecta</taxon>
        <taxon>Pterygota</taxon>
        <taxon>Neoptera</taxon>
        <taxon>Endopterygota</taxon>
        <taxon>Coleoptera</taxon>
        <taxon>Polyphaga</taxon>
        <taxon>Staphyliniformia</taxon>
        <taxon>Silphidae</taxon>
        <taxon>Nicrophorinae</taxon>
        <taxon>Nicrophorus</taxon>
    </lineage>
</organism>
<dbReference type="PROSITE" id="PS50011">
    <property type="entry name" value="PROTEIN_KINASE_DOM"/>
    <property type="match status" value="1"/>
</dbReference>
<dbReference type="RefSeq" id="XP_017786611.1">
    <property type="nucleotide sequence ID" value="XM_017931122.1"/>
</dbReference>
<proteinExistence type="predicted"/>
<evidence type="ECO:0000256" key="5">
    <source>
        <dbReference type="ARBA" id="ARBA00022741"/>
    </source>
</evidence>
<evidence type="ECO:0000259" key="8">
    <source>
        <dbReference type="PROSITE" id="PS50011"/>
    </source>
</evidence>
<keyword evidence="7" id="KW-0067">ATP-binding</keyword>
<dbReference type="SMART" id="SM00220">
    <property type="entry name" value="S_TKc"/>
    <property type="match status" value="1"/>
</dbReference>
<dbReference type="Proteomes" id="UP000695000">
    <property type="component" value="Unplaced"/>
</dbReference>
<dbReference type="InterPro" id="IPR051180">
    <property type="entry name" value="IKK"/>
</dbReference>
<evidence type="ECO:0000256" key="4">
    <source>
        <dbReference type="ARBA" id="ARBA00022679"/>
    </source>
</evidence>
<dbReference type="PANTHER" id="PTHR22969">
    <property type="entry name" value="IKB KINASE"/>
    <property type="match status" value="1"/>
</dbReference>
<evidence type="ECO:0000256" key="1">
    <source>
        <dbReference type="ARBA" id="ARBA00004496"/>
    </source>
</evidence>
<comment type="subcellular location">
    <subcellularLocation>
        <location evidence="1">Cytoplasm</location>
    </subcellularLocation>
</comment>
<dbReference type="InterPro" id="IPR011009">
    <property type="entry name" value="Kinase-like_dom_sf"/>
</dbReference>
<keyword evidence="5" id="KW-0547">Nucleotide-binding</keyword>
<dbReference type="Gene3D" id="3.10.20.90">
    <property type="entry name" value="Phosphatidylinositol 3-kinase Catalytic Subunit, Chain A, domain 1"/>
    <property type="match status" value="1"/>
</dbReference>